<feature type="compositionally biased region" description="Low complexity" evidence="1">
    <location>
        <begin position="30"/>
        <end position="40"/>
    </location>
</feature>
<dbReference type="Proteomes" id="UP000051254">
    <property type="component" value="Unassembled WGS sequence"/>
</dbReference>
<accession>A0A0R0BD96</accession>
<evidence type="ECO:0000313" key="3">
    <source>
        <dbReference type="Proteomes" id="UP000051254"/>
    </source>
</evidence>
<dbReference type="AlphaFoldDB" id="A0A0R0BD96"/>
<sequence length="72" mass="7520">MPVHSGKTGNAADPRSHAKTAVAKADRNASDSTAAATQGQQDDKAQQEAAARDDSKTVAREKDTSRTAALRK</sequence>
<gene>
    <name evidence="2" type="ORF">ABB25_12000</name>
</gene>
<name>A0A0R0BD96_9GAMM</name>
<comment type="caution">
    <text evidence="2">The sequence shown here is derived from an EMBL/GenBank/DDBJ whole genome shotgun (WGS) entry which is preliminary data.</text>
</comment>
<feature type="compositionally biased region" description="Basic and acidic residues" evidence="1">
    <location>
        <begin position="41"/>
        <end position="65"/>
    </location>
</feature>
<protein>
    <submittedName>
        <fullName evidence="2">Uncharacterized protein</fullName>
    </submittedName>
</protein>
<dbReference type="EMBL" id="LDJH01000025">
    <property type="protein sequence ID" value="KRG55413.1"/>
    <property type="molecule type" value="Genomic_DNA"/>
</dbReference>
<proteinExistence type="predicted"/>
<dbReference type="RefSeq" id="WP_057667119.1">
    <property type="nucleotide sequence ID" value="NZ_LDJH01000025.1"/>
</dbReference>
<reference evidence="2 3" key="1">
    <citation type="submission" date="2015-05" db="EMBL/GenBank/DDBJ databases">
        <title>Genome sequencing and analysis of members of genus Stenotrophomonas.</title>
        <authorList>
            <person name="Patil P.P."/>
            <person name="Midha S."/>
            <person name="Patil P.B."/>
        </authorList>
    </citation>
    <scope>NUCLEOTIDE SEQUENCE [LARGE SCALE GENOMIC DNA]</scope>
    <source>
        <strain evidence="2 3">DSM 17805</strain>
    </source>
</reference>
<keyword evidence="3" id="KW-1185">Reference proteome</keyword>
<evidence type="ECO:0000313" key="2">
    <source>
        <dbReference type="EMBL" id="KRG55413.1"/>
    </source>
</evidence>
<evidence type="ECO:0000256" key="1">
    <source>
        <dbReference type="SAM" id="MobiDB-lite"/>
    </source>
</evidence>
<organism evidence="2 3">
    <name type="scientific">Stenotrophomonas koreensis</name>
    <dbReference type="NCBI Taxonomy" id="266128"/>
    <lineage>
        <taxon>Bacteria</taxon>
        <taxon>Pseudomonadati</taxon>
        <taxon>Pseudomonadota</taxon>
        <taxon>Gammaproteobacteria</taxon>
        <taxon>Lysobacterales</taxon>
        <taxon>Lysobacteraceae</taxon>
        <taxon>Stenotrophomonas</taxon>
    </lineage>
</organism>
<dbReference type="PATRIC" id="fig|266128.3.peg.1466"/>
<feature type="region of interest" description="Disordered" evidence="1">
    <location>
        <begin position="1"/>
        <end position="72"/>
    </location>
</feature>